<dbReference type="AlphaFoldDB" id="A0A0G0VX08"/>
<dbReference type="InterPro" id="IPR007391">
    <property type="entry name" value="Vancomycin_resist_VanW"/>
</dbReference>
<dbReference type="InterPro" id="IPR052913">
    <property type="entry name" value="Glycopeptide_resist_protein"/>
</dbReference>
<keyword evidence="2" id="KW-1133">Transmembrane helix</keyword>
<protein>
    <submittedName>
        <fullName evidence="4">VanW family protein</fullName>
    </submittedName>
</protein>
<feature type="transmembrane region" description="Helical" evidence="2">
    <location>
        <begin position="12"/>
        <end position="33"/>
    </location>
</feature>
<dbReference type="PATRIC" id="fig|1618411.3.peg.549"/>
<dbReference type="Pfam" id="PF04294">
    <property type="entry name" value="VanW"/>
    <property type="match status" value="1"/>
</dbReference>
<reference evidence="4 5" key="1">
    <citation type="journal article" date="2015" name="Nature">
        <title>rRNA introns, odd ribosomes, and small enigmatic genomes across a large radiation of phyla.</title>
        <authorList>
            <person name="Brown C.T."/>
            <person name="Hug L.A."/>
            <person name="Thomas B.C."/>
            <person name="Sharon I."/>
            <person name="Castelle C.J."/>
            <person name="Singh A."/>
            <person name="Wilkins M.J."/>
            <person name="Williams K.H."/>
            <person name="Banfield J.F."/>
        </authorList>
    </citation>
    <scope>NUCLEOTIDE SEQUENCE [LARGE SCALE GENOMIC DNA]</scope>
</reference>
<name>A0A0G0VX08_9BACT</name>
<dbReference type="SMART" id="SM01208">
    <property type="entry name" value="G5"/>
    <property type="match status" value="1"/>
</dbReference>
<dbReference type="EMBL" id="LCBC01000008">
    <property type="protein sequence ID" value="KKS04217.1"/>
    <property type="molecule type" value="Genomic_DNA"/>
</dbReference>
<organism evidence="4 5">
    <name type="scientific">Candidatus Curtissbacteria bacterium GW2011_GWA2_41_24</name>
    <dbReference type="NCBI Taxonomy" id="1618411"/>
    <lineage>
        <taxon>Bacteria</taxon>
        <taxon>Candidatus Curtissiibacteriota</taxon>
    </lineage>
</organism>
<evidence type="ECO:0000313" key="5">
    <source>
        <dbReference type="Proteomes" id="UP000034493"/>
    </source>
</evidence>
<keyword evidence="1" id="KW-0732">Signal</keyword>
<dbReference type="Proteomes" id="UP000034493">
    <property type="component" value="Unassembled WGS sequence"/>
</dbReference>
<feature type="domain" description="G5" evidence="3">
    <location>
        <begin position="540"/>
        <end position="616"/>
    </location>
</feature>
<evidence type="ECO:0000256" key="1">
    <source>
        <dbReference type="ARBA" id="ARBA00022729"/>
    </source>
</evidence>
<evidence type="ECO:0000259" key="3">
    <source>
        <dbReference type="SMART" id="SM01208"/>
    </source>
</evidence>
<keyword evidence="2" id="KW-0812">Transmembrane</keyword>
<dbReference type="InterPro" id="IPR011098">
    <property type="entry name" value="G5_dom"/>
</dbReference>
<evidence type="ECO:0000256" key="2">
    <source>
        <dbReference type="SAM" id="Phobius"/>
    </source>
</evidence>
<dbReference type="PANTHER" id="PTHR35788:SF1">
    <property type="entry name" value="EXPORTED PROTEIN"/>
    <property type="match status" value="1"/>
</dbReference>
<comment type="caution">
    <text evidence="4">The sequence shown here is derived from an EMBL/GenBank/DDBJ whole genome shotgun (WGS) entry which is preliminary data.</text>
</comment>
<dbReference type="Pfam" id="PF12229">
    <property type="entry name" value="PG_binding_4"/>
    <property type="match status" value="2"/>
</dbReference>
<evidence type="ECO:0000313" key="4">
    <source>
        <dbReference type="EMBL" id="KKS04217.1"/>
    </source>
</evidence>
<dbReference type="PANTHER" id="PTHR35788">
    <property type="entry name" value="EXPORTED PROTEIN-RELATED"/>
    <property type="match status" value="1"/>
</dbReference>
<keyword evidence="2" id="KW-0472">Membrane</keyword>
<accession>A0A0G0VX08</accession>
<gene>
    <name evidence="4" type="ORF">UU56_C0008G0024</name>
</gene>
<dbReference type="InterPro" id="IPR022029">
    <property type="entry name" value="YoaR-like_PG-bd"/>
</dbReference>
<sequence length="616" mass="68560">MIKSKFNFKKSSFSLTFIFILLLFYFGYTLVYLNKTPPNTYFANQPFPATTQDQLIEKISQKIDSFENSKIIFEVNDQKIEADPKTLGINFDKAKTIDNIWLKTKSANFKDEQMRKIKSLFIKTYIAPNYQVDFSKQSSSLDSLFGKYETKAKDATINFKLGKIEVNDEAVGKVVDKGDLYLALKDRLDNLSTQPINVALIEDAPKIRTSGAKQAQDKVETLNNQRIVLTFGSDAWKLSGNSLLSILKFHPYGLEDAYIIEFKFGQNPLIITWIKLADSQEPKLNVSLDNEKLNDLIDEIASSIEQNTVNATLRFENGKVTEFTPARDGQKLDKTQTKKLIADKVSIDSVSGEKDINIALPVVVTKAKIANEEINNLGIKELLGRGVSYFAGSIANRIYNISLGSQRINGTLVKPQETFSFNGTVGEVSSATGYRQAYVISSGRTVLDDGGGICQVSTTVFRAALNAGLPIVKRTAHAYRVAYYEQRGFKPGLDATVWAPAVDLVFKNDTTNHILVQAIFDAASSKLEVDIYGTSDGRQVKLTDPIISNVKPPPPDKYQEDPTLPKGTTKQVDFAAWGATSVFTRKVFKNDQLIIDDTFKSYFKPWQAVYLVGTGG</sequence>
<proteinExistence type="predicted"/>